<sequence length="57" mass="6228">MIKTPFVVTEKVVVGSGNCLPIHNIGTSKLKNPSNNIAFTLNKLLHVPPIHNNIQLI</sequence>
<reference evidence="1" key="1">
    <citation type="journal article" date="2012" name="Nat. Biotechnol.">
        <title>Draft genome sequence of pigeonpea (Cajanus cajan), an orphan legume crop of resource-poor farmers.</title>
        <authorList>
            <person name="Varshney R.K."/>
            <person name="Chen W."/>
            <person name="Li Y."/>
            <person name="Bharti A.K."/>
            <person name="Saxena R.K."/>
            <person name="Schlueter J.A."/>
            <person name="Donoghue M.T."/>
            <person name="Azam S."/>
            <person name="Fan G."/>
            <person name="Whaley A.M."/>
            <person name="Farmer A.D."/>
            <person name="Sheridan J."/>
            <person name="Iwata A."/>
            <person name="Tuteja R."/>
            <person name="Penmetsa R.V."/>
            <person name="Wu W."/>
            <person name="Upadhyaya H.D."/>
            <person name="Yang S.P."/>
            <person name="Shah T."/>
            <person name="Saxena K.B."/>
            <person name="Michael T."/>
            <person name="McCombie W.R."/>
            <person name="Yang B."/>
            <person name="Zhang G."/>
            <person name="Yang H."/>
            <person name="Wang J."/>
            <person name="Spillane C."/>
            <person name="Cook D.R."/>
            <person name="May G.D."/>
            <person name="Xu X."/>
            <person name="Jackson S.A."/>
        </authorList>
    </citation>
    <scope>NUCLEOTIDE SEQUENCE [LARGE SCALE GENOMIC DNA]</scope>
</reference>
<accession>A0A151SDN5</accession>
<proteinExistence type="predicted"/>
<dbReference type="Proteomes" id="UP000075243">
    <property type="component" value="Unassembled WGS sequence"/>
</dbReference>
<protein>
    <submittedName>
        <fullName evidence="1">Uncharacterized protein</fullName>
    </submittedName>
</protein>
<dbReference type="EMBL" id="KQ483418">
    <property type="protein sequence ID" value="KYP52944.1"/>
    <property type="molecule type" value="Genomic_DNA"/>
</dbReference>
<evidence type="ECO:0000313" key="1">
    <source>
        <dbReference type="EMBL" id="KYP52944.1"/>
    </source>
</evidence>
<name>A0A151SDN5_CAJCA</name>
<evidence type="ECO:0000313" key="2">
    <source>
        <dbReference type="Proteomes" id="UP000075243"/>
    </source>
</evidence>
<dbReference type="Gramene" id="C.cajan_24284.t">
    <property type="protein sequence ID" value="C.cajan_24284.t.cds1"/>
    <property type="gene ID" value="C.cajan_24284"/>
</dbReference>
<dbReference type="AlphaFoldDB" id="A0A151SDN5"/>
<gene>
    <name evidence="1" type="ORF">KK1_025145</name>
</gene>
<keyword evidence="2" id="KW-1185">Reference proteome</keyword>
<organism evidence="1 2">
    <name type="scientific">Cajanus cajan</name>
    <name type="common">Pigeon pea</name>
    <name type="synonym">Cajanus indicus</name>
    <dbReference type="NCBI Taxonomy" id="3821"/>
    <lineage>
        <taxon>Eukaryota</taxon>
        <taxon>Viridiplantae</taxon>
        <taxon>Streptophyta</taxon>
        <taxon>Embryophyta</taxon>
        <taxon>Tracheophyta</taxon>
        <taxon>Spermatophyta</taxon>
        <taxon>Magnoliopsida</taxon>
        <taxon>eudicotyledons</taxon>
        <taxon>Gunneridae</taxon>
        <taxon>Pentapetalae</taxon>
        <taxon>rosids</taxon>
        <taxon>fabids</taxon>
        <taxon>Fabales</taxon>
        <taxon>Fabaceae</taxon>
        <taxon>Papilionoideae</taxon>
        <taxon>50 kb inversion clade</taxon>
        <taxon>NPAAA clade</taxon>
        <taxon>indigoferoid/millettioid clade</taxon>
        <taxon>Phaseoleae</taxon>
        <taxon>Cajanus</taxon>
    </lineage>
</organism>